<gene>
    <name evidence="2" type="ORF">LITE_LOCUS46477</name>
</gene>
<feature type="region of interest" description="Disordered" evidence="1">
    <location>
        <begin position="1"/>
        <end position="24"/>
    </location>
</feature>
<protein>
    <submittedName>
        <fullName evidence="2">Uncharacterized protein</fullName>
    </submittedName>
</protein>
<proteinExistence type="predicted"/>
<accession>A0AAV0R4C3</accession>
<dbReference type="EMBL" id="CAMGYJ010000010">
    <property type="protein sequence ID" value="CAI0552557.1"/>
    <property type="molecule type" value="Genomic_DNA"/>
</dbReference>
<keyword evidence="3" id="KW-1185">Reference proteome</keyword>
<evidence type="ECO:0000313" key="2">
    <source>
        <dbReference type="EMBL" id="CAI0552557.1"/>
    </source>
</evidence>
<feature type="compositionally biased region" description="Basic and acidic residues" evidence="1">
    <location>
        <begin position="14"/>
        <end position="23"/>
    </location>
</feature>
<dbReference type="AlphaFoldDB" id="A0AAV0R4C3"/>
<evidence type="ECO:0000256" key="1">
    <source>
        <dbReference type="SAM" id="MobiDB-lite"/>
    </source>
</evidence>
<name>A0AAV0R4C3_9ROSI</name>
<dbReference type="Proteomes" id="UP001154282">
    <property type="component" value="Unassembled WGS sequence"/>
</dbReference>
<organism evidence="2 3">
    <name type="scientific">Linum tenue</name>
    <dbReference type="NCBI Taxonomy" id="586396"/>
    <lineage>
        <taxon>Eukaryota</taxon>
        <taxon>Viridiplantae</taxon>
        <taxon>Streptophyta</taxon>
        <taxon>Embryophyta</taxon>
        <taxon>Tracheophyta</taxon>
        <taxon>Spermatophyta</taxon>
        <taxon>Magnoliopsida</taxon>
        <taxon>eudicotyledons</taxon>
        <taxon>Gunneridae</taxon>
        <taxon>Pentapetalae</taxon>
        <taxon>rosids</taxon>
        <taxon>fabids</taxon>
        <taxon>Malpighiales</taxon>
        <taxon>Linaceae</taxon>
        <taxon>Linum</taxon>
    </lineage>
</organism>
<comment type="caution">
    <text evidence="2">The sequence shown here is derived from an EMBL/GenBank/DDBJ whole genome shotgun (WGS) entry which is preliminary data.</text>
</comment>
<evidence type="ECO:0000313" key="3">
    <source>
        <dbReference type="Proteomes" id="UP001154282"/>
    </source>
</evidence>
<reference evidence="2" key="1">
    <citation type="submission" date="2022-08" db="EMBL/GenBank/DDBJ databases">
        <authorList>
            <person name="Gutierrez-Valencia J."/>
        </authorList>
    </citation>
    <scope>NUCLEOTIDE SEQUENCE</scope>
</reference>
<sequence length="76" mass="8825">MLSKQLTKTRQQHQPRDSFEDWRSSASAARHQMIITPRVVAGRSEIEEEHDDDVVKPLRRDKKLPLDGLTFLVVDD</sequence>